<dbReference type="AlphaFoldDB" id="A0A1B8B522"/>
<evidence type="ECO:0000313" key="1">
    <source>
        <dbReference type="EMBL" id="OBS27817.1"/>
    </source>
</evidence>
<keyword evidence="2" id="KW-1185">Reference proteome</keyword>
<dbReference type="EMBL" id="LYXU01000001">
    <property type="protein sequence ID" value="OBS27817.1"/>
    <property type="molecule type" value="Genomic_DNA"/>
</dbReference>
<sequence>MSNHHQDKNTSTRPRQEGRLALLPSEVILNILSVTEMTEKMPPQSPVNPWPPLDPYILSRRPPKVPEPITEYTTILSALDMRNLALTSSSLFYPVRSSFYRADSCHAFRSALKHADIDAIKRCAEFGAAPDLHWHLEDVCYCKGNHRHLFHRPIDVFLLSVKHGSVPISKAIEVLQWLLDNGYDAYEQSTQVKDFPDWSMEPRLGEEKKAEENALLATARTMPEILLHTLAEDTGDRDRIEGICQMIYMLLDHGYLIPYNVNVFQNYRSLPPGAIHTPMNAAIMCQCPPHFLRALLELYKRHGVDCQLEANDCPESMNSWVGWSLMDSRNSNLLAQKWMHRPVLDTLAWNLYTALLDPAEPWKEAYNGELADIFEEKIELMEKYNFIDNKETNALRGMLEALQCIATMAEELGGLDRARDGKKCWQLICDPLRVVFKDLGTQYFYPRRVHRFEFNDNWHPWVQFYEEEDLQQMYLSKEYRYPWIREGDLTINKDGKVVDRHFRTMDSGLCWNHRKGRLSWMKYDYDGFLERLSQEWDQSRER</sequence>
<organism evidence="1 2">
    <name type="scientific">Fusarium poae</name>
    <dbReference type="NCBI Taxonomy" id="36050"/>
    <lineage>
        <taxon>Eukaryota</taxon>
        <taxon>Fungi</taxon>
        <taxon>Dikarya</taxon>
        <taxon>Ascomycota</taxon>
        <taxon>Pezizomycotina</taxon>
        <taxon>Sordariomycetes</taxon>
        <taxon>Hypocreomycetidae</taxon>
        <taxon>Hypocreales</taxon>
        <taxon>Nectriaceae</taxon>
        <taxon>Fusarium</taxon>
    </lineage>
</organism>
<dbReference type="OrthoDB" id="5024657at2759"/>
<comment type="caution">
    <text evidence="1">The sequence shown here is derived from an EMBL/GenBank/DDBJ whole genome shotgun (WGS) entry which is preliminary data.</text>
</comment>
<proteinExistence type="predicted"/>
<evidence type="ECO:0000313" key="2">
    <source>
        <dbReference type="Proteomes" id="UP000091967"/>
    </source>
</evidence>
<gene>
    <name evidence="1" type="ORF">FPOA_01760</name>
</gene>
<reference evidence="1 2" key="1">
    <citation type="submission" date="2016-06" db="EMBL/GenBank/DDBJ databases">
        <title>Living apart together: crosstalk between the core and supernumerary genomes in a fungal plant pathogen.</title>
        <authorList>
            <person name="Vanheule A."/>
            <person name="Audenaert K."/>
            <person name="Warris S."/>
            <person name="Van De Geest H."/>
            <person name="Schijlen E."/>
            <person name="Hofte M."/>
            <person name="De Saeger S."/>
            <person name="Haesaert G."/>
            <person name="Waalwijk C."/>
            <person name="Van Der Lee T."/>
        </authorList>
    </citation>
    <scope>NUCLEOTIDE SEQUENCE [LARGE SCALE GENOMIC DNA]</scope>
    <source>
        <strain evidence="1 2">2516</strain>
    </source>
</reference>
<dbReference type="OMA" id="MAWITEE"/>
<accession>A0A1B8B522</accession>
<dbReference type="Proteomes" id="UP000091967">
    <property type="component" value="Unassembled WGS sequence"/>
</dbReference>
<name>A0A1B8B522_FUSPO</name>
<protein>
    <submittedName>
        <fullName evidence="1">Uncharacterized protein</fullName>
    </submittedName>
</protein>